<dbReference type="SUPFAM" id="SSF69318">
    <property type="entry name" value="Integrin alpha N-terminal domain"/>
    <property type="match status" value="2"/>
</dbReference>
<accession>A0A3N2RGV6</accession>
<evidence type="ECO:0000256" key="2">
    <source>
        <dbReference type="SAM" id="MobiDB-lite"/>
    </source>
</evidence>
<dbReference type="InterPro" id="IPR013517">
    <property type="entry name" value="FG-GAP"/>
</dbReference>
<dbReference type="AlphaFoldDB" id="A0A3N2RGV6"/>
<feature type="region of interest" description="Disordered" evidence="2">
    <location>
        <begin position="430"/>
        <end position="450"/>
    </location>
</feature>
<dbReference type="InterPro" id="IPR028994">
    <property type="entry name" value="Integrin_alpha_N"/>
</dbReference>
<reference evidence="3 4" key="1">
    <citation type="submission" date="2018-10" db="EMBL/GenBank/DDBJ databases">
        <title>The genome of Lysobacter enzymogenes OH11.</title>
        <authorList>
            <person name="Liu F."/>
            <person name="Zhao Y."/>
            <person name="Qian G."/>
            <person name="Chen Y."/>
            <person name="Xu H."/>
        </authorList>
    </citation>
    <scope>NUCLEOTIDE SEQUENCE [LARGE SCALE GENOMIC DNA]</scope>
    <source>
        <strain evidence="3 4">OH11</strain>
    </source>
</reference>
<feature type="compositionally biased region" description="Polar residues" evidence="2">
    <location>
        <begin position="431"/>
        <end position="440"/>
    </location>
</feature>
<evidence type="ECO:0000313" key="3">
    <source>
        <dbReference type="EMBL" id="ROU06687.1"/>
    </source>
</evidence>
<keyword evidence="1" id="KW-0732">Signal</keyword>
<feature type="compositionally biased region" description="Low complexity" evidence="2">
    <location>
        <begin position="53"/>
        <end position="81"/>
    </location>
</feature>
<dbReference type="PANTHER" id="PTHR46580">
    <property type="entry name" value="SENSOR KINASE-RELATED"/>
    <property type="match status" value="1"/>
</dbReference>
<name>A0A3N2RGV6_LYSEN</name>
<dbReference type="EMBL" id="RCTY01000031">
    <property type="protein sequence ID" value="ROU06687.1"/>
    <property type="molecule type" value="Genomic_DNA"/>
</dbReference>
<evidence type="ECO:0000313" key="4">
    <source>
        <dbReference type="Proteomes" id="UP000275910"/>
    </source>
</evidence>
<sequence>MRWVTWKLWIGSGSAALVAAFAIVAWTRGPEAPARPAAEPAASAAAQAAAAQAAEIGGAPAPARERTQAPAGPAAPGATAQSGGYALTEGPRYRPAVAEGGLGYEGYQIFGQAVAGDVDGDGRDDVVVAAADNSVQVFLQQPQGGLPSSPQVWRFPHDGRYRQMKLQLIDLNADGALDILASRDRSESTGLAAGLNVLLSDGHGGLSLRQWTGDATLGSTMDVDQDGLDDIVTIVYRSGAAGECAGVSGGTDCTLLRVRYSDGQGGIRETAELPLGKPVAQVVDAVDFDGDGRRDFVYTDADTPYGTRRAMWRRQLPQGGLGEATVLGSWPGFMPLEATVGDFNGDGRPDIATGGYYDGAANVYAQLAGGGLSAAQPYAAQWATSQLLAADFDGDGRADLVSVQKTRDDPNPQPQAVLAYHLQRDGALSPAQWNGSSHGPTQIGGHRNELAHGDFNGDGCRDVAIAADYEGVMFYYGSGCAQAATSSGDCRIEQTAAAPAAALASLAASASAPVAPLPPVRVQTPPLWSKPQARAQLRVPMRMQGASQAQARGRVTSRPKRVFIAPARTHWRMLRKLRNR</sequence>
<dbReference type="Gene3D" id="2.130.10.130">
    <property type="entry name" value="Integrin alpha, N-terminal"/>
    <property type="match status" value="2"/>
</dbReference>
<protein>
    <submittedName>
        <fullName evidence="3">VCBS repeat-containing protein</fullName>
    </submittedName>
</protein>
<dbReference type="PANTHER" id="PTHR46580:SF4">
    <property type="entry name" value="ATP_GTP-BINDING PROTEIN"/>
    <property type="match status" value="1"/>
</dbReference>
<proteinExistence type="predicted"/>
<comment type="caution">
    <text evidence="3">The sequence shown here is derived from an EMBL/GenBank/DDBJ whole genome shotgun (WGS) entry which is preliminary data.</text>
</comment>
<evidence type="ECO:0000256" key="1">
    <source>
        <dbReference type="ARBA" id="ARBA00022729"/>
    </source>
</evidence>
<dbReference type="Pfam" id="PF01839">
    <property type="entry name" value="FG-GAP"/>
    <property type="match status" value="1"/>
</dbReference>
<gene>
    <name evidence="3" type="ORF">D9T17_12610</name>
</gene>
<feature type="region of interest" description="Disordered" evidence="2">
    <location>
        <begin position="53"/>
        <end position="86"/>
    </location>
</feature>
<dbReference type="Pfam" id="PF13517">
    <property type="entry name" value="FG-GAP_3"/>
    <property type="match status" value="2"/>
</dbReference>
<organism evidence="3 4">
    <name type="scientific">Lysobacter enzymogenes</name>
    <dbReference type="NCBI Taxonomy" id="69"/>
    <lineage>
        <taxon>Bacteria</taxon>
        <taxon>Pseudomonadati</taxon>
        <taxon>Pseudomonadota</taxon>
        <taxon>Gammaproteobacteria</taxon>
        <taxon>Lysobacterales</taxon>
        <taxon>Lysobacteraceae</taxon>
        <taxon>Lysobacter</taxon>
    </lineage>
</organism>
<dbReference type="Proteomes" id="UP000275910">
    <property type="component" value="Unassembled WGS sequence"/>
</dbReference>